<dbReference type="VEuPathDB" id="FungiDB:PYU1_G013875"/>
<dbReference type="STRING" id="431595.K3X9K5"/>
<evidence type="ECO:0000256" key="3">
    <source>
        <dbReference type="ARBA" id="ARBA00023242"/>
    </source>
</evidence>
<dbReference type="InParanoid" id="K3X9K5"/>
<dbReference type="SMART" id="SM00415">
    <property type="entry name" value="HSF"/>
    <property type="match status" value="1"/>
</dbReference>
<organism evidence="7 8">
    <name type="scientific">Globisporangium ultimum (strain ATCC 200006 / CBS 805.95 / DAOM BR144)</name>
    <name type="common">Pythium ultimum</name>
    <dbReference type="NCBI Taxonomy" id="431595"/>
    <lineage>
        <taxon>Eukaryota</taxon>
        <taxon>Sar</taxon>
        <taxon>Stramenopiles</taxon>
        <taxon>Oomycota</taxon>
        <taxon>Peronosporomycetes</taxon>
        <taxon>Pythiales</taxon>
        <taxon>Pythiaceae</taxon>
        <taxon>Globisporangium</taxon>
    </lineage>
</organism>
<dbReference type="EMBL" id="GL376595">
    <property type="status" value="NOT_ANNOTATED_CDS"/>
    <property type="molecule type" value="Genomic_DNA"/>
</dbReference>
<dbReference type="EnsemblProtists" id="PYU1_T013904">
    <property type="protein sequence ID" value="PYU1_T013904"/>
    <property type="gene ID" value="PYU1_G013875"/>
</dbReference>
<feature type="compositionally biased region" description="Polar residues" evidence="5">
    <location>
        <begin position="126"/>
        <end position="136"/>
    </location>
</feature>
<keyword evidence="8" id="KW-1185">Reference proteome</keyword>
<dbReference type="InterPro" id="IPR036388">
    <property type="entry name" value="WH-like_DNA-bd_sf"/>
</dbReference>
<dbReference type="InterPro" id="IPR000232">
    <property type="entry name" value="HSF_DNA-bd"/>
</dbReference>
<dbReference type="PANTHER" id="PTHR10015">
    <property type="entry name" value="HEAT SHOCK TRANSCRIPTION FACTOR"/>
    <property type="match status" value="1"/>
</dbReference>
<evidence type="ECO:0000313" key="7">
    <source>
        <dbReference type="EnsemblProtists" id="PYU1_T013904"/>
    </source>
</evidence>
<sequence>MANDELAVPHAAEDQTKEIAPFLRSLRRMLDRENDTILRWTDDGKAFEIHDMDVMTSYILPKYFKHAKYTSFQRQLNYFNFRKWTKSRATVCTFSNAFFVRDEPDLTWRITRKRGLSDAKAPGSPSPGTSCDSASPRSPKCAKLASAKSVADQPTTSTTTSKPASIKKEPSLKRKATANSSSTNHKKQAVKVTKPIKMEEEQSTGLQTPTDVESLEWVDTLYPSLEVLEAECSNGPSSLSSTVYAPWSAQYPADHRFSGYLSSTVVQAQCIAL</sequence>
<dbReference type="PRINTS" id="PR00056">
    <property type="entry name" value="HSFDOMAIN"/>
</dbReference>
<evidence type="ECO:0000259" key="6">
    <source>
        <dbReference type="SMART" id="SM00415"/>
    </source>
</evidence>
<dbReference type="InterPro" id="IPR036390">
    <property type="entry name" value="WH_DNA-bd_sf"/>
</dbReference>
<dbReference type="FunFam" id="1.10.10.10:FF:000286">
    <property type="entry name" value="Heat shock transcription factor"/>
    <property type="match status" value="1"/>
</dbReference>
<name>K3X9K5_GLOUD</name>
<accession>K3X9K5</accession>
<evidence type="ECO:0000313" key="8">
    <source>
        <dbReference type="Proteomes" id="UP000019132"/>
    </source>
</evidence>
<dbReference type="eggNOG" id="KOG0627">
    <property type="taxonomic scope" value="Eukaryota"/>
</dbReference>
<dbReference type="Pfam" id="PF00447">
    <property type="entry name" value="HSF_DNA-bind"/>
    <property type="match status" value="1"/>
</dbReference>
<reference evidence="7" key="3">
    <citation type="submission" date="2015-02" db="UniProtKB">
        <authorList>
            <consortium name="EnsemblProtists"/>
        </authorList>
    </citation>
    <scope>IDENTIFICATION</scope>
    <source>
        <strain evidence="7">DAOM BR144</strain>
    </source>
</reference>
<dbReference type="PANTHER" id="PTHR10015:SF427">
    <property type="entry name" value="HEAT SHOCK FACTOR PROTEIN"/>
    <property type="match status" value="1"/>
</dbReference>
<dbReference type="GO" id="GO:0043565">
    <property type="term" value="F:sequence-specific DNA binding"/>
    <property type="evidence" value="ECO:0007669"/>
    <property type="project" value="InterPro"/>
</dbReference>
<keyword evidence="3" id="KW-0539">Nucleus</keyword>
<dbReference type="GO" id="GO:0005634">
    <property type="term" value="C:nucleus"/>
    <property type="evidence" value="ECO:0007669"/>
    <property type="project" value="UniProtKB-SubCell"/>
</dbReference>
<feature type="region of interest" description="Disordered" evidence="5">
    <location>
        <begin position="116"/>
        <end position="191"/>
    </location>
</feature>
<comment type="similarity">
    <text evidence="4">Belongs to the HSF family.</text>
</comment>
<protein>
    <recommendedName>
        <fullName evidence="6">HSF-type DNA-binding domain-containing protein</fullName>
    </recommendedName>
</protein>
<evidence type="ECO:0000256" key="1">
    <source>
        <dbReference type="ARBA" id="ARBA00004123"/>
    </source>
</evidence>
<evidence type="ECO:0000256" key="5">
    <source>
        <dbReference type="SAM" id="MobiDB-lite"/>
    </source>
</evidence>
<evidence type="ECO:0000256" key="4">
    <source>
        <dbReference type="RuleBase" id="RU004020"/>
    </source>
</evidence>
<proteinExistence type="inferred from homology"/>
<dbReference type="AlphaFoldDB" id="K3X9K5"/>
<keyword evidence="2" id="KW-0238">DNA-binding</keyword>
<dbReference type="SUPFAM" id="SSF46785">
    <property type="entry name" value="Winged helix' DNA-binding domain"/>
    <property type="match status" value="1"/>
</dbReference>
<reference evidence="8" key="1">
    <citation type="journal article" date="2010" name="Genome Biol.">
        <title>Genome sequence of the necrotrophic plant pathogen Pythium ultimum reveals original pathogenicity mechanisms and effector repertoire.</title>
        <authorList>
            <person name="Levesque C.A."/>
            <person name="Brouwer H."/>
            <person name="Cano L."/>
            <person name="Hamilton J.P."/>
            <person name="Holt C."/>
            <person name="Huitema E."/>
            <person name="Raffaele S."/>
            <person name="Robideau G.P."/>
            <person name="Thines M."/>
            <person name="Win J."/>
            <person name="Zerillo M.M."/>
            <person name="Beakes G.W."/>
            <person name="Boore J.L."/>
            <person name="Busam D."/>
            <person name="Dumas B."/>
            <person name="Ferriera S."/>
            <person name="Fuerstenberg S.I."/>
            <person name="Gachon C.M."/>
            <person name="Gaulin E."/>
            <person name="Govers F."/>
            <person name="Grenville-Briggs L."/>
            <person name="Horner N."/>
            <person name="Hostetler J."/>
            <person name="Jiang R.H."/>
            <person name="Johnson J."/>
            <person name="Krajaejun T."/>
            <person name="Lin H."/>
            <person name="Meijer H.J."/>
            <person name="Moore B."/>
            <person name="Morris P."/>
            <person name="Phuntmart V."/>
            <person name="Puiu D."/>
            <person name="Shetty J."/>
            <person name="Stajich J.E."/>
            <person name="Tripathy S."/>
            <person name="Wawra S."/>
            <person name="van West P."/>
            <person name="Whitty B.R."/>
            <person name="Coutinho P.M."/>
            <person name="Henrissat B."/>
            <person name="Martin F."/>
            <person name="Thomas P.D."/>
            <person name="Tyler B.M."/>
            <person name="De Vries R.P."/>
            <person name="Kamoun S."/>
            <person name="Yandell M."/>
            <person name="Tisserat N."/>
            <person name="Buell C.R."/>
        </authorList>
    </citation>
    <scope>NUCLEOTIDE SEQUENCE</scope>
    <source>
        <strain evidence="8">DAOM:BR144</strain>
    </source>
</reference>
<dbReference type="GO" id="GO:0003700">
    <property type="term" value="F:DNA-binding transcription factor activity"/>
    <property type="evidence" value="ECO:0007669"/>
    <property type="project" value="InterPro"/>
</dbReference>
<reference evidence="8" key="2">
    <citation type="submission" date="2010-04" db="EMBL/GenBank/DDBJ databases">
        <authorList>
            <person name="Buell R."/>
            <person name="Hamilton J."/>
            <person name="Hostetler J."/>
        </authorList>
    </citation>
    <scope>NUCLEOTIDE SEQUENCE [LARGE SCALE GENOMIC DNA]</scope>
    <source>
        <strain evidence="8">DAOM:BR144</strain>
    </source>
</reference>
<feature type="domain" description="HSF-type DNA-binding" evidence="6">
    <location>
        <begin position="18"/>
        <end position="113"/>
    </location>
</feature>
<dbReference type="Gene3D" id="1.10.10.10">
    <property type="entry name" value="Winged helix-like DNA-binding domain superfamily/Winged helix DNA-binding domain"/>
    <property type="match status" value="1"/>
</dbReference>
<evidence type="ECO:0000256" key="2">
    <source>
        <dbReference type="ARBA" id="ARBA00023125"/>
    </source>
</evidence>
<dbReference type="Proteomes" id="UP000019132">
    <property type="component" value="Unassembled WGS sequence"/>
</dbReference>
<dbReference type="HOGENOM" id="CLU_061302_1_0_1"/>
<comment type="subcellular location">
    <subcellularLocation>
        <location evidence="1">Nucleus</location>
    </subcellularLocation>
</comment>